<reference evidence="2" key="3">
    <citation type="submission" date="2015-04" db="UniProtKB">
        <authorList>
            <consortium name="EnsemblPlants"/>
        </authorList>
    </citation>
    <scope>IDENTIFICATION</scope>
</reference>
<evidence type="ECO:0000313" key="2">
    <source>
        <dbReference type="EnsemblPlants" id="LPERR09G00180.4"/>
    </source>
</evidence>
<protein>
    <submittedName>
        <fullName evidence="2">Uncharacterized protein</fullName>
    </submittedName>
</protein>
<reference evidence="2 3" key="1">
    <citation type="submission" date="2012-08" db="EMBL/GenBank/DDBJ databases">
        <title>Oryza genome evolution.</title>
        <authorList>
            <person name="Wing R.A."/>
        </authorList>
    </citation>
    <scope>NUCLEOTIDE SEQUENCE</scope>
</reference>
<feature type="compositionally biased region" description="Basic residues" evidence="1">
    <location>
        <begin position="1"/>
        <end position="11"/>
    </location>
</feature>
<feature type="region of interest" description="Disordered" evidence="1">
    <location>
        <begin position="1"/>
        <end position="35"/>
    </location>
</feature>
<keyword evidence="3" id="KW-1185">Reference proteome</keyword>
<proteinExistence type="predicted"/>
<name>A0A0D9XB54_9ORYZ</name>
<sequence>MHSLYRTHRPLPPRVPALPPPPNARRPPPVPRPFSLERTHARSVLTLTLSVPLPTPPPPNSAAAGPLPGSPPLAISPLLLPSRRVFSAATTGGGRPRRRGAWPAGPRCRPRDESSRRRRGAGRRCGCQICATGPATTATTTVEDGAATRGVAGWSSSPRVRPSYAELVPLRRFRITPIHRLLANKENFKADQDIEPKLTTTADVLGGYLIFDDIPKAIASKNKAFQVSIDMFFL</sequence>
<dbReference type="AlphaFoldDB" id="A0A0D9XB54"/>
<dbReference type="HOGENOM" id="CLU_1186506_0_0_1"/>
<feature type="compositionally biased region" description="Pro residues" evidence="1">
    <location>
        <begin position="12"/>
        <end position="32"/>
    </location>
</feature>
<feature type="region of interest" description="Disordered" evidence="1">
    <location>
        <begin position="88"/>
        <end position="123"/>
    </location>
</feature>
<accession>A0A0D9XB54</accession>
<dbReference type="Proteomes" id="UP000032180">
    <property type="component" value="Chromosome 9"/>
</dbReference>
<feature type="region of interest" description="Disordered" evidence="1">
    <location>
        <begin position="49"/>
        <end position="69"/>
    </location>
</feature>
<reference evidence="3" key="2">
    <citation type="submission" date="2013-12" db="EMBL/GenBank/DDBJ databases">
        <authorList>
            <person name="Yu Y."/>
            <person name="Lee S."/>
            <person name="de Baynast K."/>
            <person name="Wissotski M."/>
            <person name="Liu L."/>
            <person name="Talag J."/>
            <person name="Goicoechea J."/>
            <person name="Angelova A."/>
            <person name="Jetty R."/>
            <person name="Kudrna D."/>
            <person name="Golser W."/>
            <person name="Rivera L."/>
            <person name="Zhang J."/>
            <person name="Wing R."/>
        </authorList>
    </citation>
    <scope>NUCLEOTIDE SEQUENCE</scope>
</reference>
<dbReference type="EnsemblPlants" id="LPERR09G00180.4">
    <property type="protein sequence ID" value="LPERR09G00180.4"/>
    <property type="gene ID" value="LPERR09G00180"/>
</dbReference>
<evidence type="ECO:0000313" key="3">
    <source>
        <dbReference type="Proteomes" id="UP000032180"/>
    </source>
</evidence>
<dbReference type="Gramene" id="LPERR09G00180.4">
    <property type="protein sequence ID" value="LPERR09G00180.4"/>
    <property type="gene ID" value="LPERR09G00180"/>
</dbReference>
<organism evidence="2 3">
    <name type="scientific">Leersia perrieri</name>
    <dbReference type="NCBI Taxonomy" id="77586"/>
    <lineage>
        <taxon>Eukaryota</taxon>
        <taxon>Viridiplantae</taxon>
        <taxon>Streptophyta</taxon>
        <taxon>Embryophyta</taxon>
        <taxon>Tracheophyta</taxon>
        <taxon>Spermatophyta</taxon>
        <taxon>Magnoliopsida</taxon>
        <taxon>Liliopsida</taxon>
        <taxon>Poales</taxon>
        <taxon>Poaceae</taxon>
        <taxon>BOP clade</taxon>
        <taxon>Oryzoideae</taxon>
        <taxon>Oryzeae</taxon>
        <taxon>Oryzinae</taxon>
        <taxon>Leersia</taxon>
    </lineage>
</organism>
<evidence type="ECO:0000256" key="1">
    <source>
        <dbReference type="SAM" id="MobiDB-lite"/>
    </source>
</evidence>